<gene>
    <name evidence="2" type="ORF">GCM10010448_23610</name>
</gene>
<feature type="region of interest" description="Disordered" evidence="1">
    <location>
        <begin position="29"/>
        <end position="49"/>
    </location>
</feature>
<evidence type="ECO:0000256" key="1">
    <source>
        <dbReference type="SAM" id="MobiDB-lite"/>
    </source>
</evidence>
<evidence type="ECO:0000313" key="3">
    <source>
        <dbReference type="Proteomes" id="UP001501532"/>
    </source>
</evidence>
<sequence>MTTAPREVGGQDGGVFDVVEDQQPARAGAQLTQQHLHGVGRGCAGRRRADTGGELGQLIGDQGGILGGDPPGQFVLAGEAVRVFDGELGLTDPAPSVQRLNGDTTAGRQGLT</sequence>
<reference evidence="3" key="1">
    <citation type="journal article" date="2019" name="Int. J. Syst. Evol. Microbiol.">
        <title>The Global Catalogue of Microorganisms (GCM) 10K type strain sequencing project: providing services to taxonomists for standard genome sequencing and annotation.</title>
        <authorList>
            <consortium name="The Broad Institute Genomics Platform"/>
            <consortium name="The Broad Institute Genome Sequencing Center for Infectious Disease"/>
            <person name="Wu L."/>
            <person name="Ma J."/>
        </authorList>
    </citation>
    <scope>NUCLEOTIDE SEQUENCE [LARGE SCALE GENOMIC DNA]</scope>
    <source>
        <strain evidence="3">JCM 9091</strain>
    </source>
</reference>
<evidence type="ECO:0000313" key="2">
    <source>
        <dbReference type="EMBL" id="GAA3040339.1"/>
    </source>
</evidence>
<accession>A0ABP6LFQ2</accession>
<proteinExistence type="predicted"/>
<name>A0ABP6LFQ2_9ACTN</name>
<protein>
    <submittedName>
        <fullName evidence="2">Uncharacterized protein</fullName>
    </submittedName>
</protein>
<dbReference type="EMBL" id="BAAAUF010000018">
    <property type="protein sequence ID" value="GAA3040339.1"/>
    <property type="molecule type" value="Genomic_DNA"/>
</dbReference>
<feature type="compositionally biased region" description="Polar residues" evidence="1">
    <location>
        <begin position="98"/>
        <end position="112"/>
    </location>
</feature>
<organism evidence="2 3">
    <name type="scientific">Streptomyces glomeratus</name>
    <dbReference type="NCBI Taxonomy" id="284452"/>
    <lineage>
        <taxon>Bacteria</taxon>
        <taxon>Bacillati</taxon>
        <taxon>Actinomycetota</taxon>
        <taxon>Actinomycetes</taxon>
        <taxon>Kitasatosporales</taxon>
        <taxon>Streptomycetaceae</taxon>
        <taxon>Streptomyces</taxon>
    </lineage>
</organism>
<comment type="caution">
    <text evidence="2">The sequence shown here is derived from an EMBL/GenBank/DDBJ whole genome shotgun (WGS) entry which is preliminary data.</text>
</comment>
<dbReference type="Proteomes" id="UP001501532">
    <property type="component" value="Unassembled WGS sequence"/>
</dbReference>
<feature type="region of interest" description="Disordered" evidence="1">
    <location>
        <begin position="89"/>
        <end position="112"/>
    </location>
</feature>
<keyword evidence="3" id="KW-1185">Reference proteome</keyword>